<dbReference type="PROSITE" id="PS50977">
    <property type="entry name" value="HTH_TETR_2"/>
    <property type="match status" value="1"/>
</dbReference>
<keyword evidence="1 2" id="KW-0238">DNA-binding</keyword>
<dbReference type="SUPFAM" id="SSF46689">
    <property type="entry name" value="Homeodomain-like"/>
    <property type="match status" value="1"/>
</dbReference>
<protein>
    <submittedName>
        <fullName evidence="4">CerR family C-terminal domain-containing protein</fullName>
    </submittedName>
</protein>
<dbReference type="InterPro" id="IPR015292">
    <property type="entry name" value="Tscrpt_reg_YbiH_C"/>
</dbReference>
<proteinExistence type="predicted"/>
<dbReference type="Pfam" id="PF09209">
    <property type="entry name" value="CecR_C"/>
    <property type="match status" value="1"/>
</dbReference>
<reference evidence="5" key="1">
    <citation type="submission" date="2023-07" db="EMBL/GenBank/DDBJ databases">
        <title>Defluviimonas sediminis sp. nov., isolated from mangrove sediment.</title>
        <authorList>
            <person name="Liu L."/>
            <person name="Li J."/>
            <person name="Huang Y."/>
            <person name="Pan J."/>
            <person name="Li M."/>
        </authorList>
    </citation>
    <scope>NUCLEOTIDE SEQUENCE [LARGE SCALE GENOMIC DNA]</scope>
    <source>
        <strain evidence="5">FT324</strain>
    </source>
</reference>
<evidence type="ECO:0000256" key="2">
    <source>
        <dbReference type="PROSITE-ProRule" id="PRU00335"/>
    </source>
</evidence>
<gene>
    <name evidence="4" type="ORF">N5I32_15895</name>
</gene>
<dbReference type="RefSeq" id="WP_261496895.1">
    <property type="nucleotide sequence ID" value="NZ_JAOCQF010000003.1"/>
</dbReference>
<name>A0ABT2NPY6_9RHOB</name>
<feature type="DNA-binding region" description="H-T-H motif" evidence="2">
    <location>
        <begin position="32"/>
        <end position="51"/>
    </location>
</feature>
<dbReference type="SUPFAM" id="SSF48498">
    <property type="entry name" value="Tetracyclin repressor-like, C-terminal domain"/>
    <property type="match status" value="1"/>
</dbReference>
<feature type="domain" description="HTH tetR-type" evidence="3">
    <location>
        <begin position="9"/>
        <end position="69"/>
    </location>
</feature>
<dbReference type="InterPro" id="IPR036271">
    <property type="entry name" value="Tet_transcr_reg_TetR-rel_C_sf"/>
</dbReference>
<dbReference type="Proteomes" id="UP001205601">
    <property type="component" value="Unassembled WGS sequence"/>
</dbReference>
<dbReference type="InterPro" id="IPR050109">
    <property type="entry name" value="HTH-type_TetR-like_transc_reg"/>
</dbReference>
<organism evidence="4 5">
    <name type="scientific">Albidovulum sediminis</name>
    <dbReference type="NCBI Taxonomy" id="3066345"/>
    <lineage>
        <taxon>Bacteria</taxon>
        <taxon>Pseudomonadati</taxon>
        <taxon>Pseudomonadota</taxon>
        <taxon>Alphaproteobacteria</taxon>
        <taxon>Rhodobacterales</taxon>
        <taxon>Paracoccaceae</taxon>
        <taxon>Albidovulum</taxon>
    </lineage>
</organism>
<dbReference type="InterPro" id="IPR009057">
    <property type="entry name" value="Homeodomain-like_sf"/>
</dbReference>
<keyword evidence="5" id="KW-1185">Reference proteome</keyword>
<evidence type="ECO:0000313" key="5">
    <source>
        <dbReference type="Proteomes" id="UP001205601"/>
    </source>
</evidence>
<dbReference type="PANTHER" id="PTHR30055">
    <property type="entry name" value="HTH-TYPE TRANSCRIPTIONAL REGULATOR RUTR"/>
    <property type="match status" value="1"/>
</dbReference>
<dbReference type="InterPro" id="IPR001647">
    <property type="entry name" value="HTH_TetR"/>
</dbReference>
<dbReference type="EMBL" id="JAOCQF010000003">
    <property type="protein sequence ID" value="MCT8331000.1"/>
    <property type="molecule type" value="Genomic_DNA"/>
</dbReference>
<evidence type="ECO:0000256" key="1">
    <source>
        <dbReference type="ARBA" id="ARBA00023125"/>
    </source>
</evidence>
<accession>A0ABT2NPY6</accession>
<sequence>MTIPSTAPEGTQAALIAAGLHLFGRDGFAGTSTRDIAARAGTNVASIAYHFGGKEGLRLACAREVVRRLGTVISAPDAQALSRDAARRQLEMTLRALVLFLTTAEDSADLVAFMLREVGENGPALAEIYATLIEPRHRAVCALWATATGQEAESEDVRLSVFAFLGQAIYFRIARPIVERRLGWGQIGPDEANRIADRLVLNLRAQLSERTPA</sequence>
<dbReference type="PANTHER" id="PTHR30055:SF235">
    <property type="entry name" value="TRANSCRIPTIONAL REGULATORY PROTEIN"/>
    <property type="match status" value="1"/>
</dbReference>
<dbReference type="Pfam" id="PF00440">
    <property type="entry name" value="TetR_N"/>
    <property type="match status" value="1"/>
</dbReference>
<dbReference type="Gene3D" id="1.10.10.60">
    <property type="entry name" value="Homeodomain-like"/>
    <property type="match status" value="1"/>
</dbReference>
<evidence type="ECO:0000259" key="3">
    <source>
        <dbReference type="PROSITE" id="PS50977"/>
    </source>
</evidence>
<comment type="caution">
    <text evidence="4">The sequence shown here is derived from an EMBL/GenBank/DDBJ whole genome shotgun (WGS) entry which is preliminary data.</text>
</comment>
<dbReference type="PRINTS" id="PR00455">
    <property type="entry name" value="HTHTETR"/>
</dbReference>
<evidence type="ECO:0000313" key="4">
    <source>
        <dbReference type="EMBL" id="MCT8331000.1"/>
    </source>
</evidence>
<dbReference type="Gene3D" id="1.10.357.10">
    <property type="entry name" value="Tetracycline Repressor, domain 2"/>
    <property type="match status" value="1"/>
</dbReference>